<dbReference type="Pfam" id="PF08334">
    <property type="entry name" value="T2SSG"/>
    <property type="match status" value="1"/>
</dbReference>
<organism evidence="8 9">
    <name type="scientific">candidate division WWE3 bacterium CG_4_9_14_0_2_um_filter_35_11</name>
    <dbReference type="NCBI Taxonomy" id="1975077"/>
    <lineage>
        <taxon>Bacteria</taxon>
        <taxon>Katanobacteria</taxon>
    </lineage>
</organism>
<dbReference type="Gene3D" id="3.30.700.10">
    <property type="entry name" value="Glycoprotein, Type 4 Pilin"/>
    <property type="match status" value="1"/>
</dbReference>
<evidence type="ECO:0000256" key="2">
    <source>
        <dbReference type="ARBA" id="ARBA00022481"/>
    </source>
</evidence>
<dbReference type="NCBIfam" id="TIGR02532">
    <property type="entry name" value="IV_pilin_GFxxxE"/>
    <property type="match status" value="1"/>
</dbReference>
<dbReference type="InterPro" id="IPR045584">
    <property type="entry name" value="Pilin-like"/>
</dbReference>
<dbReference type="EMBL" id="PFSJ01000004">
    <property type="protein sequence ID" value="PJC23999.1"/>
    <property type="molecule type" value="Genomic_DNA"/>
</dbReference>
<dbReference type="InterPro" id="IPR013545">
    <property type="entry name" value="T2SS_protein-GspG_C"/>
</dbReference>
<evidence type="ECO:0000313" key="8">
    <source>
        <dbReference type="EMBL" id="PJC23999.1"/>
    </source>
</evidence>
<evidence type="ECO:0000259" key="7">
    <source>
        <dbReference type="Pfam" id="PF08334"/>
    </source>
</evidence>
<dbReference type="AlphaFoldDB" id="A0A2M8EMP0"/>
<keyword evidence="5 6" id="KW-0472">Membrane</keyword>
<dbReference type="InterPro" id="IPR012902">
    <property type="entry name" value="N_methyl_site"/>
</dbReference>
<evidence type="ECO:0000256" key="1">
    <source>
        <dbReference type="ARBA" id="ARBA00004167"/>
    </source>
</evidence>
<keyword evidence="2" id="KW-0488">Methylation</keyword>
<comment type="caution">
    <text evidence="8">The sequence shown here is derived from an EMBL/GenBank/DDBJ whole genome shotgun (WGS) entry which is preliminary data.</text>
</comment>
<comment type="subcellular location">
    <subcellularLocation>
        <location evidence="1">Membrane</location>
        <topology evidence="1">Single-pass membrane protein</topology>
    </subcellularLocation>
</comment>
<evidence type="ECO:0000256" key="4">
    <source>
        <dbReference type="ARBA" id="ARBA00022989"/>
    </source>
</evidence>
<dbReference type="SUPFAM" id="SSF54523">
    <property type="entry name" value="Pili subunits"/>
    <property type="match status" value="1"/>
</dbReference>
<feature type="domain" description="Type II secretion system protein GspG C-terminal" evidence="7">
    <location>
        <begin position="41"/>
        <end position="132"/>
    </location>
</feature>
<evidence type="ECO:0000313" key="9">
    <source>
        <dbReference type="Proteomes" id="UP000229756"/>
    </source>
</evidence>
<proteinExistence type="predicted"/>
<evidence type="ECO:0000256" key="3">
    <source>
        <dbReference type="ARBA" id="ARBA00022692"/>
    </source>
</evidence>
<accession>A0A2M8EMP0</accession>
<dbReference type="Pfam" id="PF07963">
    <property type="entry name" value="N_methyl"/>
    <property type="match status" value="1"/>
</dbReference>
<keyword evidence="4 6" id="KW-1133">Transmembrane helix</keyword>
<protein>
    <recommendedName>
        <fullName evidence="7">Type II secretion system protein GspG C-terminal domain-containing protein</fullName>
    </recommendedName>
</protein>
<dbReference type="GO" id="GO:0016020">
    <property type="term" value="C:membrane"/>
    <property type="evidence" value="ECO:0007669"/>
    <property type="project" value="UniProtKB-SubCell"/>
</dbReference>
<dbReference type="PANTHER" id="PTHR30093">
    <property type="entry name" value="GENERAL SECRETION PATHWAY PROTEIN G"/>
    <property type="match status" value="1"/>
</dbReference>
<reference evidence="9" key="1">
    <citation type="submission" date="2017-09" db="EMBL/GenBank/DDBJ databases">
        <title>Depth-based differentiation of microbial function through sediment-hosted aquifers and enrichment of novel symbionts in the deep terrestrial subsurface.</title>
        <authorList>
            <person name="Probst A.J."/>
            <person name="Ladd B."/>
            <person name="Jarett J.K."/>
            <person name="Geller-Mcgrath D.E."/>
            <person name="Sieber C.M.K."/>
            <person name="Emerson J.B."/>
            <person name="Anantharaman K."/>
            <person name="Thomas B.C."/>
            <person name="Malmstrom R."/>
            <person name="Stieglmeier M."/>
            <person name="Klingl A."/>
            <person name="Woyke T."/>
            <person name="Ryan C.M."/>
            <person name="Banfield J.F."/>
        </authorList>
    </citation>
    <scope>NUCLEOTIDE SEQUENCE [LARGE SCALE GENOMIC DNA]</scope>
</reference>
<name>A0A2M8EMP0_UNCKA</name>
<evidence type="ECO:0000256" key="6">
    <source>
        <dbReference type="SAM" id="Phobius"/>
    </source>
</evidence>
<keyword evidence="3 6" id="KW-0812">Transmembrane</keyword>
<feature type="transmembrane region" description="Helical" evidence="6">
    <location>
        <begin position="12"/>
        <end position="36"/>
    </location>
</feature>
<sequence>MPRFSAQPHRLAFTLIELLIVVGVIGILSGLVIVVINPNTQFAKARDSNRKKDLALISSALEQYYADNNAYPATQSGNSVSALPLAGSPKYIQSIPADPKSGFAYCYTSVSPYQTFNLCAKLESGADQLNGATTCTPTGAGGTGDYCLTNSF</sequence>
<dbReference type="Proteomes" id="UP000229756">
    <property type="component" value="Unassembled WGS sequence"/>
</dbReference>
<dbReference type="PANTHER" id="PTHR30093:SF44">
    <property type="entry name" value="TYPE II SECRETION SYSTEM CORE PROTEIN G"/>
    <property type="match status" value="1"/>
</dbReference>
<gene>
    <name evidence="8" type="ORF">CO058_00400</name>
</gene>
<evidence type="ECO:0000256" key="5">
    <source>
        <dbReference type="ARBA" id="ARBA00023136"/>
    </source>
</evidence>